<reference evidence="4" key="2">
    <citation type="submission" date="2015-01" db="EMBL/GenBank/DDBJ databases">
        <title>Evolutionary Origins and Diversification of the Mycorrhizal Mutualists.</title>
        <authorList>
            <consortium name="DOE Joint Genome Institute"/>
            <consortium name="Mycorrhizal Genomics Consortium"/>
            <person name="Kohler A."/>
            <person name="Kuo A."/>
            <person name="Nagy L.G."/>
            <person name="Floudas D."/>
            <person name="Copeland A."/>
            <person name="Barry K.W."/>
            <person name="Cichocki N."/>
            <person name="Veneault-Fourrey C."/>
            <person name="LaButti K."/>
            <person name="Lindquist E.A."/>
            <person name="Lipzen A."/>
            <person name="Lundell T."/>
            <person name="Morin E."/>
            <person name="Murat C."/>
            <person name="Riley R."/>
            <person name="Ohm R."/>
            <person name="Sun H."/>
            <person name="Tunlid A."/>
            <person name="Henrissat B."/>
            <person name="Grigoriev I.V."/>
            <person name="Hibbett D.S."/>
            <person name="Martin F."/>
        </authorList>
    </citation>
    <scope>NUCLEOTIDE SEQUENCE [LARGE SCALE GENOMIC DNA]</scope>
    <source>
        <strain evidence="4">MUT 4182</strain>
    </source>
</reference>
<evidence type="ECO:0000256" key="1">
    <source>
        <dbReference type="SAM" id="MobiDB-lite"/>
    </source>
</evidence>
<dbReference type="EMBL" id="KN823368">
    <property type="protein sequence ID" value="KIO17558.1"/>
    <property type="molecule type" value="Genomic_DNA"/>
</dbReference>
<dbReference type="AlphaFoldDB" id="A0A0C3K812"/>
<feature type="signal peptide" evidence="2">
    <location>
        <begin position="1"/>
        <end position="20"/>
    </location>
</feature>
<dbReference type="HOGENOM" id="CLU_1644957_0_0_1"/>
<keyword evidence="2" id="KW-0732">Signal</keyword>
<evidence type="ECO:0000256" key="2">
    <source>
        <dbReference type="SAM" id="SignalP"/>
    </source>
</evidence>
<proteinExistence type="predicted"/>
<gene>
    <name evidence="3" type="ORF">M407DRAFT_170390</name>
</gene>
<feature type="chain" id="PRO_5002166249" evidence="2">
    <location>
        <begin position="21"/>
        <end position="165"/>
    </location>
</feature>
<feature type="region of interest" description="Disordered" evidence="1">
    <location>
        <begin position="28"/>
        <end position="51"/>
    </location>
</feature>
<evidence type="ECO:0000313" key="4">
    <source>
        <dbReference type="Proteomes" id="UP000054248"/>
    </source>
</evidence>
<dbReference type="Proteomes" id="UP000054248">
    <property type="component" value="Unassembled WGS sequence"/>
</dbReference>
<name>A0A0C3K812_9AGAM</name>
<protein>
    <submittedName>
        <fullName evidence="3">Uncharacterized protein</fullName>
    </submittedName>
</protein>
<organism evidence="3 4">
    <name type="scientific">Tulasnella calospora MUT 4182</name>
    <dbReference type="NCBI Taxonomy" id="1051891"/>
    <lineage>
        <taxon>Eukaryota</taxon>
        <taxon>Fungi</taxon>
        <taxon>Dikarya</taxon>
        <taxon>Basidiomycota</taxon>
        <taxon>Agaricomycotina</taxon>
        <taxon>Agaricomycetes</taxon>
        <taxon>Cantharellales</taxon>
        <taxon>Tulasnellaceae</taxon>
        <taxon>Tulasnella</taxon>
    </lineage>
</organism>
<evidence type="ECO:0000313" key="3">
    <source>
        <dbReference type="EMBL" id="KIO17558.1"/>
    </source>
</evidence>
<reference evidence="3 4" key="1">
    <citation type="submission" date="2014-04" db="EMBL/GenBank/DDBJ databases">
        <authorList>
            <consortium name="DOE Joint Genome Institute"/>
            <person name="Kuo A."/>
            <person name="Girlanda M."/>
            <person name="Perotto S."/>
            <person name="Kohler A."/>
            <person name="Nagy L.G."/>
            <person name="Floudas D."/>
            <person name="Copeland A."/>
            <person name="Barry K.W."/>
            <person name="Cichocki N."/>
            <person name="Veneault-Fourrey C."/>
            <person name="LaButti K."/>
            <person name="Lindquist E.A."/>
            <person name="Lipzen A."/>
            <person name="Lundell T."/>
            <person name="Morin E."/>
            <person name="Murat C."/>
            <person name="Sun H."/>
            <person name="Tunlid A."/>
            <person name="Henrissat B."/>
            <person name="Grigoriev I.V."/>
            <person name="Hibbett D.S."/>
            <person name="Martin F."/>
            <person name="Nordberg H.P."/>
            <person name="Cantor M.N."/>
            <person name="Hua S.X."/>
        </authorList>
    </citation>
    <scope>NUCLEOTIDE SEQUENCE [LARGE SCALE GENOMIC DNA]</scope>
    <source>
        <strain evidence="3 4">MUT 4182</strain>
    </source>
</reference>
<dbReference type="OrthoDB" id="3324572at2759"/>
<accession>A0A0C3K812</accession>
<sequence>MLISSSKYLALLAFIAFAAAAPASSGMSSVTESSATDTSLTTEAQSTVPTTTKPSVLDQVVTAVPVITLVTKSASGSDLIITETIRVKTTLSPQSATLNPVPSAGAVTYSFTPAVAFSESRPVTTATSSTAASSTVTKNGAQAQNSGGIGLAAIIGVAGIVAAAL</sequence>
<keyword evidence="4" id="KW-1185">Reference proteome</keyword>